<evidence type="ECO:0000313" key="2">
    <source>
        <dbReference type="EMBL" id="KAK6176344.1"/>
    </source>
</evidence>
<protein>
    <submittedName>
        <fullName evidence="2">Uncharacterized protein</fullName>
    </submittedName>
</protein>
<evidence type="ECO:0000313" key="3">
    <source>
        <dbReference type="Proteomes" id="UP001347796"/>
    </source>
</evidence>
<organism evidence="2 3">
    <name type="scientific">Patella caerulea</name>
    <name type="common">Rayed Mediterranean limpet</name>
    <dbReference type="NCBI Taxonomy" id="87958"/>
    <lineage>
        <taxon>Eukaryota</taxon>
        <taxon>Metazoa</taxon>
        <taxon>Spiralia</taxon>
        <taxon>Lophotrochozoa</taxon>
        <taxon>Mollusca</taxon>
        <taxon>Gastropoda</taxon>
        <taxon>Patellogastropoda</taxon>
        <taxon>Patelloidea</taxon>
        <taxon>Patellidae</taxon>
        <taxon>Patella</taxon>
    </lineage>
</organism>
<dbReference type="SUPFAM" id="SSF81321">
    <property type="entry name" value="Family A G protein-coupled receptor-like"/>
    <property type="match status" value="1"/>
</dbReference>
<dbReference type="AlphaFoldDB" id="A0AAN8JKH7"/>
<proteinExistence type="predicted"/>
<keyword evidence="3" id="KW-1185">Reference proteome</keyword>
<reference evidence="2 3" key="1">
    <citation type="submission" date="2024-01" db="EMBL/GenBank/DDBJ databases">
        <title>The genome of the rayed Mediterranean limpet Patella caerulea (Linnaeus, 1758).</title>
        <authorList>
            <person name="Anh-Thu Weber A."/>
            <person name="Halstead-Nussloch G."/>
        </authorList>
    </citation>
    <scope>NUCLEOTIDE SEQUENCE [LARGE SCALE GENOMIC DNA]</scope>
    <source>
        <strain evidence="2">AATW-2023a</strain>
        <tissue evidence="2">Whole specimen</tissue>
    </source>
</reference>
<dbReference type="Gene3D" id="1.20.1070.10">
    <property type="entry name" value="Rhodopsin 7-helix transmembrane proteins"/>
    <property type="match status" value="1"/>
</dbReference>
<gene>
    <name evidence="2" type="ORF">SNE40_014645</name>
</gene>
<keyword evidence="1" id="KW-1133">Transmembrane helix</keyword>
<comment type="caution">
    <text evidence="2">The sequence shown here is derived from an EMBL/GenBank/DDBJ whole genome shotgun (WGS) entry which is preliminary data.</text>
</comment>
<keyword evidence="1" id="KW-0812">Transmembrane</keyword>
<dbReference type="Proteomes" id="UP001347796">
    <property type="component" value="Unassembled WGS sequence"/>
</dbReference>
<sequence length="88" mass="9808">MASTVMYPILTEDYNDSFDFWEWNFTHNLSLVPDSQSVDDLTADLWRAIPLGALLALLCLLTAVGNALVLHAVRTEKRLQSVSMPVVS</sequence>
<accession>A0AAN8JKH7</accession>
<dbReference type="EMBL" id="JAZGQO010000010">
    <property type="protein sequence ID" value="KAK6176344.1"/>
    <property type="molecule type" value="Genomic_DNA"/>
</dbReference>
<keyword evidence="1" id="KW-0472">Membrane</keyword>
<feature type="transmembrane region" description="Helical" evidence="1">
    <location>
        <begin position="48"/>
        <end position="70"/>
    </location>
</feature>
<evidence type="ECO:0000256" key="1">
    <source>
        <dbReference type="SAM" id="Phobius"/>
    </source>
</evidence>
<name>A0AAN8JKH7_PATCE</name>